<dbReference type="Gene3D" id="1.10.10.10">
    <property type="entry name" value="Winged helix-like DNA-binding domain superfamily/Winged helix DNA-binding domain"/>
    <property type="match status" value="1"/>
</dbReference>
<proteinExistence type="inferred from homology"/>
<dbReference type="PANTHER" id="PTHR30126">
    <property type="entry name" value="HTH-TYPE TRANSCRIPTIONAL REGULATOR"/>
    <property type="match status" value="1"/>
</dbReference>
<sequence length="275" mass="31634">MESHDLWIFKHVAELQSISRAAERLGYVQPNISQRIKSLEEELGVKLLRRNNRGVTLTEDGKILLHYTNQIIMLMDEAKSKINPKKWRESLIIGAPQTISAVKVPSLLSSFLQSNNNIDVKIKTNHKLKLQEMLAYGEVDGVFISGSYNDSQFESVYRYFEDIILISPIEQHHPTLLVNSDPSCIYRNKLLDFAEKHHFNQPAIIEFDSLEAILQAVHAGLGISILPADVIHSRKEMKSTHHQELRDKMKIDFIIKHGKQRSQSLEKFILFLRTL</sequence>
<keyword evidence="4" id="KW-0804">Transcription</keyword>
<keyword evidence="2" id="KW-0805">Transcription regulation</keyword>
<evidence type="ECO:0000313" key="6">
    <source>
        <dbReference type="EMBL" id="MEI4801301.1"/>
    </source>
</evidence>
<name>A0ABU8FF32_9BACI</name>
<evidence type="ECO:0000256" key="4">
    <source>
        <dbReference type="ARBA" id="ARBA00023163"/>
    </source>
</evidence>
<accession>A0ABU8FF32</accession>
<dbReference type="EMBL" id="JBAWSX010000003">
    <property type="protein sequence ID" value="MEI4801301.1"/>
    <property type="molecule type" value="Genomic_DNA"/>
</dbReference>
<organism evidence="6 7">
    <name type="scientific">Bacillus bruguierae</name>
    <dbReference type="NCBI Taxonomy" id="3127667"/>
    <lineage>
        <taxon>Bacteria</taxon>
        <taxon>Bacillati</taxon>
        <taxon>Bacillota</taxon>
        <taxon>Bacilli</taxon>
        <taxon>Bacillales</taxon>
        <taxon>Bacillaceae</taxon>
        <taxon>Bacillus</taxon>
    </lineage>
</organism>
<evidence type="ECO:0000256" key="1">
    <source>
        <dbReference type="ARBA" id="ARBA00009437"/>
    </source>
</evidence>
<dbReference type="PANTHER" id="PTHR30126:SF40">
    <property type="entry name" value="HTH-TYPE TRANSCRIPTIONAL REGULATOR GLTR"/>
    <property type="match status" value="1"/>
</dbReference>
<dbReference type="SUPFAM" id="SSF53850">
    <property type="entry name" value="Periplasmic binding protein-like II"/>
    <property type="match status" value="1"/>
</dbReference>
<dbReference type="RefSeq" id="WP_336472028.1">
    <property type="nucleotide sequence ID" value="NZ_JBAWSX010000003.1"/>
</dbReference>
<reference evidence="6 7" key="1">
    <citation type="submission" date="2024-01" db="EMBL/GenBank/DDBJ databases">
        <title>Seven novel Bacillus-like species.</title>
        <authorList>
            <person name="Liu G."/>
        </authorList>
    </citation>
    <scope>NUCLEOTIDE SEQUENCE [LARGE SCALE GENOMIC DNA]</scope>
    <source>
        <strain evidence="6 7">FJAT-51639</strain>
    </source>
</reference>
<evidence type="ECO:0000256" key="3">
    <source>
        <dbReference type="ARBA" id="ARBA00023125"/>
    </source>
</evidence>
<comment type="similarity">
    <text evidence="1">Belongs to the LysR transcriptional regulatory family.</text>
</comment>
<protein>
    <submittedName>
        <fullName evidence="6">LysR family transcriptional regulator</fullName>
    </submittedName>
</protein>
<feature type="domain" description="HTH lysR-type" evidence="5">
    <location>
        <begin position="1"/>
        <end position="58"/>
    </location>
</feature>
<dbReference type="PROSITE" id="PS50931">
    <property type="entry name" value="HTH_LYSR"/>
    <property type="match status" value="1"/>
</dbReference>
<dbReference type="SUPFAM" id="SSF46785">
    <property type="entry name" value="Winged helix' DNA-binding domain"/>
    <property type="match status" value="1"/>
</dbReference>
<dbReference type="PRINTS" id="PR00039">
    <property type="entry name" value="HTHLYSR"/>
</dbReference>
<evidence type="ECO:0000259" key="5">
    <source>
        <dbReference type="PROSITE" id="PS50931"/>
    </source>
</evidence>
<dbReference type="InterPro" id="IPR005119">
    <property type="entry name" value="LysR_subst-bd"/>
</dbReference>
<dbReference type="Pfam" id="PF03466">
    <property type="entry name" value="LysR_substrate"/>
    <property type="match status" value="1"/>
</dbReference>
<dbReference type="Proteomes" id="UP001372526">
    <property type="component" value="Unassembled WGS sequence"/>
</dbReference>
<dbReference type="Gene3D" id="3.40.190.290">
    <property type="match status" value="1"/>
</dbReference>
<keyword evidence="7" id="KW-1185">Reference proteome</keyword>
<evidence type="ECO:0000256" key="2">
    <source>
        <dbReference type="ARBA" id="ARBA00023015"/>
    </source>
</evidence>
<comment type="caution">
    <text evidence="6">The sequence shown here is derived from an EMBL/GenBank/DDBJ whole genome shotgun (WGS) entry which is preliminary data.</text>
</comment>
<dbReference type="InterPro" id="IPR036390">
    <property type="entry name" value="WH_DNA-bd_sf"/>
</dbReference>
<evidence type="ECO:0000313" key="7">
    <source>
        <dbReference type="Proteomes" id="UP001372526"/>
    </source>
</evidence>
<dbReference type="InterPro" id="IPR036388">
    <property type="entry name" value="WH-like_DNA-bd_sf"/>
</dbReference>
<dbReference type="Pfam" id="PF00126">
    <property type="entry name" value="HTH_1"/>
    <property type="match status" value="1"/>
</dbReference>
<dbReference type="InterPro" id="IPR000847">
    <property type="entry name" value="LysR_HTH_N"/>
</dbReference>
<gene>
    <name evidence="6" type="ORF">WAZ07_08165</name>
</gene>
<keyword evidence="3" id="KW-0238">DNA-binding</keyword>